<dbReference type="InterPro" id="IPR036388">
    <property type="entry name" value="WH-like_DNA-bd_sf"/>
</dbReference>
<accession>A0A5N8WU83</accession>
<name>A0A5N8WU83_9ACTN</name>
<feature type="domain" description="HTH luxR-type" evidence="4">
    <location>
        <begin position="883"/>
        <end position="948"/>
    </location>
</feature>
<dbReference type="Pfam" id="PF00196">
    <property type="entry name" value="GerE"/>
    <property type="match status" value="1"/>
</dbReference>
<dbReference type="Gene3D" id="1.10.10.10">
    <property type="entry name" value="Winged helix-like DNA-binding domain superfamily/Winged helix DNA-binding domain"/>
    <property type="match status" value="1"/>
</dbReference>
<dbReference type="CDD" id="cd06170">
    <property type="entry name" value="LuxR_C_like"/>
    <property type="match status" value="1"/>
</dbReference>
<evidence type="ECO:0000313" key="6">
    <source>
        <dbReference type="Proteomes" id="UP000373149"/>
    </source>
</evidence>
<dbReference type="PANTHER" id="PTHR16305">
    <property type="entry name" value="TESTICULAR SOLUBLE ADENYLYL CYCLASE"/>
    <property type="match status" value="1"/>
</dbReference>
<dbReference type="GO" id="GO:0006355">
    <property type="term" value="P:regulation of DNA-templated transcription"/>
    <property type="evidence" value="ECO:0007669"/>
    <property type="project" value="InterPro"/>
</dbReference>
<reference evidence="5 6" key="1">
    <citation type="submission" date="2019-09" db="EMBL/GenBank/DDBJ databases">
        <authorList>
            <person name="Duangmal K."/>
            <person name="Teo W.F.A."/>
            <person name="Lipun K."/>
        </authorList>
    </citation>
    <scope>NUCLEOTIDE SEQUENCE [LARGE SCALE GENOMIC DNA]</scope>
    <source>
        <strain evidence="5 6">K1PN6</strain>
    </source>
</reference>
<proteinExistence type="predicted"/>
<dbReference type="PROSITE" id="PS00622">
    <property type="entry name" value="HTH_LUXR_1"/>
    <property type="match status" value="1"/>
</dbReference>
<dbReference type="InterPro" id="IPR011990">
    <property type="entry name" value="TPR-like_helical_dom_sf"/>
</dbReference>
<dbReference type="InterPro" id="IPR041664">
    <property type="entry name" value="AAA_16"/>
</dbReference>
<keyword evidence="6" id="KW-1185">Reference proteome</keyword>
<dbReference type="PROSITE" id="PS50043">
    <property type="entry name" value="HTH_LUXR_2"/>
    <property type="match status" value="1"/>
</dbReference>
<dbReference type="EMBL" id="VMNX01000053">
    <property type="protein sequence ID" value="MPY50108.1"/>
    <property type="molecule type" value="Genomic_DNA"/>
</dbReference>
<dbReference type="SUPFAM" id="SSF46894">
    <property type="entry name" value="C-terminal effector domain of the bipartite response regulators"/>
    <property type="match status" value="1"/>
</dbReference>
<evidence type="ECO:0000259" key="4">
    <source>
        <dbReference type="PROSITE" id="PS50043"/>
    </source>
</evidence>
<dbReference type="SUPFAM" id="SSF52540">
    <property type="entry name" value="P-loop containing nucleoside triphosphate hydrolases"/>
    <property type="match status" value="1"/>
</dbReference>
<protein>
    <submittedName>
        <fullName evidence="5">AAA family ATPase</fullName>
    </submittedName>
</protein>
<dbReference type="SUPFAM" id="SSF48452">
    <property type="entry name" value="TPR-like"/>
    <property type="match status" value="1"/>
</dbReference>
<sequence>MDHDEALQLVWDDILNPGRKGGGIAVVRGFTGSGKTTLLNRLAERAGAAGMVTLYATGCPGEQRSPLSVIEQWFSGCAETRDGIAAQLSALLAEHGEAASGSPDRDEELLVRQAQALVGDTLRDLAEQGPVVAVVDDAHYSDAASIKVLRFLSNRLRRRRVFLVLTDRTDQGKEYRSLRAAIMRNARPLVLQLAHLTHRSAAQLLHGLTGHRFSEDYVKGVLEISGGNPRLVSAIAYDSKCAHRDVPPEQWTPVLGTAFRETVSLLISAHRPESVESVARALAVLGDVRSPDLLSALSGVEPVKVVAALDLLEDSGLVTGGRFRHPVMQAAVWEDTGFTCRAELSRSAARLLYESGAPSPDVARCITATGTVTADWEVSVLREAARQAKAEGRWHQAVELMESAHGFKDGSDDHTELLMAVTRAKWQVDAYVAARHLADLVAAAREGRLRDRDLMLLAQMLVWHGRLDEAETVLRLLRDRAGESPETATELAVVEKLLSLFFTGLRGADTQASPAPADTAPWQVLSRTAPPWPQAVLTTRDLMRTKADGLYRVIVGQLASAFFAAGDADAQTPDINQYHYCFLLLRHVSASWSAMPQIDGVSAELFERLSPFQRALLRGLQAAGFFAQGRLEEAEAHARVALERPQAWGVAVGLPLSILILALTRRGKPAEAADVLNIPVPPAMLESHFGRVYLHARGQYHLATNNAYAALRDFLACGEAERQGGYPPVPTCPWQAGTAEAYLLLDRKDEAVRMAEEAIATAGDDLARLKAQALRVLALTRPVERRGGPLREAMSLLEESGDPVELAHVLDELGQVHYALGHAETGRSLMRRALRMARAGGFEGALKRSLRETSGMEAVIPSPAVMGAPPPVPGTRAGQEPEASEAFSALSPAEQRVAWLASIGYSNREIASKLFVTVSTIEQHLTRIYRKLKVKRREDLAAACPVPADVALL</sequence>
<dbReference type="SMART" id="SM00421">
    <property type="entry name" value="HTH_LUXR"/>
    <property type="match status" value="1"/>
</dbReference>
<dbReference type="RefSeq" id="WP_152863397.1">
    <property type="nucleotide sequence ID" value="NZ_VMNX01000053.1"/>
</dbReference>
<dbReference type="InterPro" id="IPR027417">
    <property type="entry name" value="P-loop_NTPase"/>
</dbReference>
<comment type="caution">
    <text evidence="5">The sequence shown here is derived from an EMBL/GenBank/DDBJ whole genome shotgun (WGS) entry which is preliminary data.</text>
</comment>
<dbReference type="Pfam" id="PF13191">
    <property type="entry name" value="AAA_16"/>
    <property type="match status" value="1"/>
</dbReference>
<evidence type="ECO:0000256" key="1">
    <source>
        <dbReference type="ARBA" id="ARBA00022741"/>
    </source>
</evidence>
<dbReference type="Gene3D" id="1.25.40.10">
    <property type="entry name" value="Tetratricopeptide repeat domain"/>
    <property type="match status" value="1"/>
</dbReference>
<dbReference type="PANTHER" id="PTHR16305:SF28">
    <property type="entry name" value="GUANYLATE CYCLASE DOMAIN-CONTAINING PROTEIN"/>
    <property type="match status" value="1"/>
</dbReference>
<dbReference type="InterPro" id="IPR016032">
    <property type="entry name" value="Sig_transdc_resp-reg_C-effctor"/>
</dbReference>
<evidence type="ECO:0000256" key="3">
    <source>
        <dbReference type="SAM" id="MobiDB-lite"/>
    </source>
</evidence>
<dbReference type="InterPro" id="IPR000792">
    <property type="entry name" value="Tscrpt_reg_LuxR_C"/>
</dbReference>
<dbReference type="GO" id="GO:0005737">
    <property type="term" value="C:cytoplasm"/>
    <property type="evidence" value="ECO:0007669"/>
    <property type="project" value="TreeGrafter"/>
</dbReference>
<dbReference type="AlphaFoldDB" id="A0A5N8WU83"/>
<keyword evidence="1" id="KW-0547">Nucleotide-binding</keyword>
<organism evidence="5 6">
    <name type="scientific">Streptomyces acidicola</name>
    <dbReference type="NCBI Taxonomy" id="2596892"/>
    <lineage>
        <taxon>Bacteria</taxon>
        <taxon>Bacillati</taxon>
        <taxon>Actinomycetota</taxon>
        <taxon>Actinomycetes</taxon>
        <taxon>Kitasatosporales</taxon>
        <taxon>Streptomycetaceae</taxon>
        <taxon>Streptomyces</taxon>
    </lineage>
</organism>
<evidence type="ECO:0000313" key="5">
    <source>
        <dbReference type="EMBL" id="MPY50108.1"/>
    </source>
</evidence>
<evidence type="ECO:0000256" key="2">
    <source>
        <dbReference type="ARBA" id="ARBA00022840"/>
    </source>
</evidence>
<feature type="region of interest" description="Disordered" evidence="3">
    <location>
        <begin position="862"/>
        <end position="883"/>
    </location>
</feature>
<gene>
    <name evidence="5" type="ORF">FPZ41_16685</name>
</gene>
<dbReference type="GO" id="GO:0003677">
    <property type="term" value="F:DNA binding"/>
    <property type="evidence" value="ECO:0007669"/>
    <property type="project" value="InterPro"/>
</dbReference>
<dbReference type="Proteomes" id="UP000373149">
    <property type="component" value="Unassembled WGS sequence"/>
</dbReference>
<dbReference type="GO" id="GO:0004016">
    <property type="term" value="F:adenylate cyclase activity"/>
    <property type="evidence" value="ECO:0007669"/>
    <property type="project" value="TreeGrafter"/>
</dbReference>
<dbReference type="PRINTS" id="PR00038">
    <property type="entry name" value="HTHLUXR"/>
</dbReference>
<keyword evidence="2" id="KW-0067">ATP-binding</keyword>
<dbReference type="GO" id="GO:0005524">
    <property type="term" value="F:ATP binding"/>
    <property type="evidence" value="ECO:0007669"/>
    <property type="project" value="UniProtKB-KW"/>
</dbReference>